<feature type="transmembrane region" description="Helical" evidence="1">
    <location>
        <begin position="70"/>
        <end position="92"/>
    </location>
</feature>
<accession>A0AAD5U7L9</accession>
<keyword evidence="3" id="KW-1185">Reference proteome</keyword>
<dbReference type="EMBL" id="JADGJW010000012">
    <property type="protein sequence ID" value="KAJ3227683.1"/>
    <property type="molecule type" value="Genomic_DNA"/>
</dbReference>
<protein>
    <submittedName>
        <fullName evidence="2">Uncharacterized protein</fullName>
    </submittedName>
</protein>
<keyword evidence="1" id="KW-0472">Membrane</keyword>
<evidence type="ECO:0000313" key="3">
    <source>
        <dbReference type="Proteomes" id="UP001211065"/>
    </source>
</evidence>
<keyword evidence="1" id="KW-1133">Transmembrane helix</keyword>
<dbReference type="AlphaFoldDB" id="A0AAD5U7L9"/>
<sequence length="293" mass="33386">MIQGLKSKCSRCACLERSKKRSGVITSLSYKNNGEKFKRCDQCSSSNEVGSFKRSPKVGSIMILFGGLDLYLFIIHPFTLNILIIFYLFIILRRTMPRNASLEKTESYVLILPAAGKKHPIWMKMITIGSVKRNVLENTELHWKKLNGASCFSSKKPVFSRPLTSTERKVVLQKFKKQDTGRNKGKGRRVMMKIELMSLLGLRLKLLLKMPCYQRQTMRLRMLGEPSLRQTTNSSILAEKVAEIQREGGKAKYEDVTVYLTDLANFVKISSTGPKTDSLWDPNLQKLLIKKAL</sequence>
<organism evidence="2 3">
    <name type="scientific">Clydaea vesicula</name>
    <dbReference type="NCBI Taxonomy" id="447962"/>
    <lineage>
        <taxon>Eukaryota</taxon>
        <taxon>Fungi</taxon>
        <taxon>Fungi incertae sedis</taxon>
        <taxon>Chytridiomycota</taxon>
        <taxon>Chytridiomycota incertae sedis</taxon>
        <taxon>Chytridiomycetes</taxon>
        <taxon>Lobulomycetales</taxon>
        <taxon>Lobulomycetaceae</taxon>
        <taxon>Clydaea</taxon>
    </lineage>
</organism>
<dbReference type="Proteomes" id="UP001211065">
    <property type="component" value="Unassembled WGS sequence"/>
</dbReference>
<proteinExistence type="predicted"/>
<gene>
    <name evidence="2" type="ORF">HK099_000788</name>
</gene>
<evidence type="ECO:0000256" key="1">
    <source>
        <dbReference type="SAM" id="Phobius"/>
    </source>
</evidence>
<name>A0AAD5U7L9_9FUNG</name>
<reference evidence="2" key="1">
    <citation type="submission" date="2020-05" db="EMBL/GenBank/DDBJ databases">
        <title>Phylogenomic resolution of chytrid fungi.</title>
        <authorList>
            <person name="Stajich J.E."/>
            <person name="Amses K."/>
            <person name="Simmons R."/>
            <person name="Seto K."/>
            <person name="Myers J."/>
            <person name="Bonds A."/>
            <person name="Quandt C.A."/>
            <person name="Barry K."/>
            <person name="Liu P."/>
            <person name="Grigoriev I."/>
            <person name="Longcore J.E."/>
            <person name="James T.Y."/>
        </authorList>
    </citation>
    <scope>NUCLEOTIDE SEQUENCE</scope>
    <source>
        <strain evidence="2">JEL0476</strain>
    </source>
</reference>
<comment type="caution">
    <text evidence="2">The sequence shown here is derived from an EMBL/GenBank/DDBJ whole genome shotgun (WGS) entry which is preliminary data.</text>
</comment>
<keyword evidence="1" id="KW-0812">Transmembrane</keyword>
<evidence type="ECO:0000313" key="2">
    <source>
        <dbReference type="EMBL" id="KAJ3227683.1"/>
    </source>
</evidence>